<dbReference type="EMBL" id="JXNT01000001">
    <property type="protein sequence ID" value="ODM24201.1"/>
    <property type="molecule type" value="Genomic_DNA"/>
</dbReference>
<dbReference type="InterPro" id="IPR051678">
    <property type="entry name" value="AGP_Transferase"/>
</dbReference>
<organism evidence="3 4">
    <name type="scientific">Aspergillus cristatus</name>
    <name type="common">Chinese Fuzhuan brick tea-fermentation fungus</name>
    <name type="synonym">Eurotium cristatum</name>
    <dbReference type="NCBI Taxonomy" id="573508"/>
    <lineage>
        <taxon>Eukaryota</taxon>
        <taxon>Fungi</taxon>
        <taxon>Dikarya</taxon>
        <taxon>Ascomycota</taxon>
        <taxon>Pezizomycotina</taxon>
        <taxon>Eurotiomycetes</taxon>
        <taxon>Eurotiomycetidae</taxon>
        <taxon>Eurotiales</taxon>
        <taxon>Aspergillaceae</taxon>
        <taxon>Aspergillus</taxon>
        <taxon>Aspergillus subgen. Aspergillus</taxon>
    </lineage>
</organism>
<sequence>MGELAPTWTITPDISIIKSLAVKHLPEGYTDINATFFAEGSFNKLYCITSPHLAQQYLMRVALPVEPFFKTESEVATLAYIRQYTTIPVPKVLAYCSSAKNELGFEWVLMEGIEGVPLADVWDEMPFDSKASLTVEICEHLKVLQDLQFAQIGSLYFSSIRNRVGANIPVYGTDFVIGRVVSPWFFRDKRLFLSADRGPFPSSYELMMAKTRMQIERIKHLSALPIDDYYSETEAVLAEEQDDVLNACYSLETLVPHIFPPSSRHGRVKLLYHDDLSASNIIVDPLSYRVTRIVNWECVSIHPAWEATVCPFFLRGIERH</sequence>
<dbReference type="OrthoDB" id="428260at2759"/>
<dbReference type="InterPro" id="IPR011009">
    <property type="entry name" value="Kinase-like_dom_sf"/>
</dbReference>
<dbReference type="VEuPathDB" id="FungiDB:SI65_01791"/>
<dbReference type="VEuPathDB" id="FungiDB:SI65_02089"/>
<proteinExistence type="predicted"/>
<evidence type="ECO:0000313" key="3">
    <source>
        <dbReference type="EMBL" id="ODM24499.1"/>
    </source>
</evidence>
<dbReference type="Gene3D" id="3.30.200.20">
    <property type="entry name" value="Phosphorylase Kinase, domain 1"/>
    <property type="match status" value="1"/>
</dbReference>
<dbReference type="Proteomes" id="UP000094569">
    <property type="component" value="Unassembled WGS sequence"/>
</dbReference>
<dbReference type="Pfam" id="PF01636">
    <property type="entry name" value="APH"/>
    <property type="match status" value="1"/>
</dbReference>
<dbReference type="PANTHER" id="PTHR21310">
    <property type="entry name" value="AMINOGLYCOSIDE PHOSPHOTRANSFERASE-RELATED-RELATED"/>
    <property type="match status" value="1"/>
</dbReference>
<evidence type="ECO:0000313" key="2">
    <source>
        <dbReference type="EMBL" id="ODM24201.1"/>
    </source>
</evidence>
<dbReference type="EMBL" id="JXNT01000001">
    <property type="protein sequence ID" value="ODM24499.1"/>
    <property type="molecule type" value="Genomic_DNA"/>
</dbReference>
<evidence type="ECO:0000259" key="1">
    <source>
        <dbReference type="Pfam" id="PF01636"/>
    </source>
</evidence>
<dbReference type="SUPFAM" id="SSF56112">
    <property type="entry name" value="Protein kinase-like (PK-like)"/>
    <property type="match status" value="1"/>
</dbReference>
<gene>
    <name evidence="2" type="ORF">SI65_01791</name>
    <name evidence="3" type="ORF">SI65_02089</name>
</gene>
<dbReference type="STRING" id="573508.A0A1E3BU63"/>
<feature type="domain" description="Aminoglycoside phosphotransferase" evidence="1">
    <location>
        <begin position="35"/>
        <end position="304"/>
    </location>
</feature>
<protein>
    <recommendedName>
        <fullName evidence="1">Aminoglycoside phosphotransferase domain-containing protein</fullName>
    </recommendedName>
</protein>
<name>A0A1E3BU63_ASPCR</name>
<evidence type="ECO:0000313" key="4">
    <source>
        <dbReference type="Proteomes" id="UP000094569"/>
    </source>
</evidence>
<dbReference type="InterPro" id="IPR002575">
    <property type="entry name" value="Aminoglycoside_PTrfase"/>
</dbReference>
<keyword evidence="4" id="KW-1185">Reference proteome</keyword>
<comment type="caution">
    <text evidence="3">The sequence shown here is derived from an EMBL/GenBank/DDBJ whole genome shotgun (WGS) entry which is preliminary data.</text>
</comment>
<accession>A0A1E3BU63</accession>
<dbReference type="PANTHER" id="PTHR21310:SF13">
    <property type="entry name" value="AMINOGLYCOSIDE PHOSPHOTRANSFERASE DOMAIN-CONTAINING PROTEIN"/>
    <property type="match status" value="1"/>
</dbReference>
<dbReference type="AlphaFoldDB" id="A0A1E3BU63"/>
<reference evidence="3 4" key="1">
    <citation type="journal article" date="2016" name="BMC Genomics">
        <title>Comparative genomic and transcriptomic analyses of the Fuzhuan brick tea-fermentation fungus Aspergillus cristatus.</title>
        <authorList>
            <person name="Ge Y."/>
            <person name="Wang Y."/>
            <person name="Liu Y."/>
            <person name="Tan Y."/>
            <person name="Ren X."/>
            <person name="Zhang X."/>
            <person name="Hyde K.D."/>
            <person name="Liu Y."/>
            <person name="Liu Z."/>
        </authorList>
    </citation>
    <scope>NUCLEOTIDE SEQUENCE [LARGE SCALE GENOMIC DNA]</scope>
    <source>
        <strain evidence="3 4">GZAAS20.1005</strain>
    </source>
</reference>